<keyword evidence="4 8" id="KW-1133">Transmembrane helix</keyword>
<accession>A0A853I8R1</accession>
<protein>
    <submittedName>
        <fullName evidence="10">MotA/TolQ/ExbB proton channel family protein</fullName>
    </submittedName>
</protein>
<feature type="domain" description="MotA/TolQ/ExbB proton channel" evidence="9">
    <location>
        <begin position="128"/>
        <end position="225"/>
    </location>
</feature>
<keyword evidence="3 8" id="KW-0812">Transmembrane</keyword>
<dbReference type="GO" id="GO:0006935">
    <property type="term" value="P:chemotaxis"/>
    <property type="evidence" value="ECO:0007669"/>
    <property type="project" value="InterPro"/>
</dbReference>
<evidence type="ECO:0000256" key="5">
    <source>
        <dbReference type="ARBA" id="ARBA00023136"/>
    </source>
</evidence>
<evidence type="ECO:0000256" key="6">
    <source>
        <dbReference type="RuleBase" id="RU004057"/>
    </source>
</evidence>
<evidence type="ECO:0000256" key="1">
    <source>
        <dbReference type="ARBA" id="ARBA00004651"/>
    </source>
</evidence>
<reference evidence="10 11" key="1">
    <citation type="submission" date="2020-07" db="EMBL/GenBank/DDBJ databases">
        <title>Endozoicomonas sp. nov., isolated from sediment.</title>
        <authorList>
            <person name="Gu T."/>
        </authorList>
    </citation>
    <scope>NUCLEOTIDE SEQUENCE [LARGE SCALE GENOMIC DNA]</scope>
    <source>
        <strain evidence="10 11">SM1973</strain>
    </source>
</reference>
<keyword evidence="11" id="KW-1185">Reference proteome</keyword>
<dbReference type="PANTHER" id="PTHR30433">
    <property type="entry name" value="CHEMOTAXIS PROTEIN MOTA"/>
    <property type="match status" value="1"/>
</dbReference>
<dbReference type="EMBL" id="JACCKB010000020">
    <property type="protein sequence ID" value="NYZ67038.1"/>
    <property type="molecule type" value="Genomic_DNA"/>
</dbReference>
<dbReference type="GO" id="GO:0005886">
    <property type="term" value="C:plasma membrane"/>
    <property type="evidence" value="ECO:0007669"/>
    <property type="project" value="UniProtKB-SubCell"/>
</dbReference>
<evidence type="ECO:0000259" key="9">
    <source>
        <dbReference type="Pfam" id="PF01618"/>
    </source>
</evidence>
<comment type="similarity">
    <text evidence="6">Belongs to the exbB/tolQ family.</text>
</comment>
<feature type="transmembrane region" description="Helical" evidence="8">
    <location>
        <begin position="162"/>
        <end position="182"/>
    </location>
</feature>
<comment type="subcellular location">
    <subcellularLocation>
        <location evidence="1">Cell membrane</location>
        <topology evidence="1">Multi-pass membrane protein</topology>
    </subcellularLocation>
    <subcellularLocation>
        <location evidence="6">Membrane</location>
        <topology evidence="6">Multi-pass membrane protein</topology>
    </subcellularLocation>
</comment>
<comment type="caution">
    <text evidence="10">The sequence shown here is derived from an EMBL/GenBank/DDBJ whole genome shotgun (WGS) entry which is preliminary data.</text>
</comment>
<sequence length="283" mass="31295">MEGLNLKKYLHTTSKKFDPFALIIGLGGFAAVGYALGLKEDINTFLDLRSLLIVICGTFASILFQFDFRSCASSLKLVLSSFLGTPGRKITNTLIELDRTIIANGKLTELREGEKINGELLNDIIYMHKQGLFFEEIDEFVTSRIRDQILKRKVSVDILRRAAIIAPALGLFGTVIGLIGVLKSLNDPSEIGPSMSLALMTTAYGAGLGSIVFTPLSGRLEHHNSIYLAAHEQLLNKIGILIKREENSIDSQFLSNTGPNEDLEYQSEFETKDEVYSEESDNK</sequence>
<feature type="transmembrane region" description="Helical" evidence="8">
    <location>
        <begin position="20"/>
        <end position="36"/>
    </location>
</feature>
<feature type="transmembrane region" description="Helical" evidence="8">
    <location>
        <begin position="194"/>
        <end position="216"/>
    </location>
</feature>
<evidence type="ECO:0000256" key="4">
    <source>
        <dbReference type="ARBA" id="ARBA00022989"/>
    </source>
</evidence>
<proteinExistence type="inferred from homology"/>
<feature type="compositionally biased region" description="Basic and acidic residues" evidence="7">
    <location>
        <begin position="269"/>
        <end position="283"/>
    </location>
</feature>
<dbReference type="GO" id="GO:0015031">
    <property type="term" value="P:protein transport"/>
    <property type="evidence" value="ECO:0007669"/>
    <property type="project" value="UniProtKB-KW"/>
</dbReference>
<dbReference type="PANTHER" id="PTHR30433:SF2">
    <property type="entry name" value="MOTILITY PROTEIN A"/>
    <property type="match status" value="1"/>
</dbReference>
<keyword evidence="6" id="KW-0813">Transport</keyword>
<feature type="region of interest" description="Disordered" evidence="7">
    <location>
        <begin position="252"/>
        <end position="283"/>
    </location>
</feature>
<gene>
    <name evidence="10" type="ORF">H0A36_13540</name>
</gene>
<dbReference type="InterPro" id="IPR002898">
    <property type="entry name" value="MotA_ExbB_proton_chnl"/>
</dbReference>
<evidence type="ECO:0000256" key="3">
    <source>
        <dbReference type="ARBA" id="ARBA00022692"/>
    </source>
</evidence>
<organism evidence="10 11">
    <name type="scientific">Spartinivicinus marinus</name>
    <dbReference type="NCBI Taxonomy" id="2994442"/>
    <lineage>
        <taxon>Bacteria</taxon>
        <taxon>Pseudomonadati</taxon>
        <taxon>Pseudomonadota</taxon>
        <taxon>Gammaproteobacteria</taxon>
        <taxon>Oceanospirillales</taxon>
        <taxon>Zooshikellaceae</taxon>
        <taxon>Spartinivicinus</taxon>
    </lineage>
</organism>
<keyword evidence="5 8" id="KW-0472">Membrane</keyword>
<keyword evidence="6" id="KW-0653">Protein transport</keyword>
<evidence type="ECO:0000313" key="11">
    <source>
        <dbReference type="Proteomes" id="UP000569732"/>
    </source>
</evidence>
<name>A0A853I8R1_9GAMM</name>
<dbReference type="Pfam" id="PF01618">
    <property type="entry name" value="MotA_ExbB"/>
    <property type="match status" value="1"/>
</dbReference>
<evidence type="ECO:0000256" key="7">
    <source>
        <dbReference type="SAM" id="MobiDB-lite"/>
    </source>
</evidence>
<dbReference type="Proteomes" id="UP000569732">
    <property type="component" value="Unassembled WGS sequence"/>
</dbReference>
<evidence type="ECO:0000256" key="2">
    <source>
        <dbReference type="ARBA" id="ARBA00022475"/>
    </source>
</evidence>
<keyword evidence="2" id="KW-1003">Cell membrane</keyword>
<dbReference type="AlphaFoldDB" id="A0A853I8R1"/>
<dbReference type="RefSeq" id="WP_180569060.1">
    <property type="nucleotide sequence ID" value="NZ_JACCKB010000020.1"/>
</dbReference>
<evidence type="ECO:0000256" key="8">
    <source>
        <dbReference type="SAM" id="Phobius"/>
    </source>
</evidence>
<dbReference type="InterPro" id="IPR047055">
    <property type="entry name" value="MotA-like"/>
</dbReference>
<feature type="transmembrane region" description="Helical" evidence="8">
    <location>
        <begin position="48"/>
        <end position="66"/>
    </location>
</feature>
<evidence type="ECO:0000313" key="10">
    <source>
        <dbReference type="EMBL" id="NYZ67038.1"/>
    </source>
</evidence>
<dbReference type="GO" id="GO:0071978">
    <property type="term" value="P:bacterial-type flagellum-dependent swarming motility"/>
    <property type="evidence" value="ECO:0007669"/>
    <property type="project" value="InterPro"/>
</dbReference>